<dbReference type="OrthoDB" id="2379922at2"/>
<dbReference type="PROSITE" id="PS51664">
    <property type="entry name" value="YCAO"/>
    <property type="match status" value="1"/>
</dbReference>
<evidence type="ECO:0000313" key="3">
    <source>
        <dbReference type="Proteomes" id="UP000265619"/>
    </source>
</evidence>
<dbReference type="InterPro" id="IPR003776">
    <property type="entry name" value="YcaO-like_dom"/>
</dbReference>
<dbReference type="InterPro" id="IPR029479">
    <property type="entry name" value="Nitroreductase"/>
</dbReference>
<name>A0A9X8D4J1_9BURK</name>
<dbReference type="PANTHER" id="PTHR37809:SF1">
    <property type="entry name" value="RIBOSOMAL PROTEIN S12 METHYLTHIOTRANSFERASE ACCESSORY FACTOR YCAO"/>
    <property type="match status" value="1"/>
</dbReference>
<dbReference type="GO" id="GO:0016491">
    <property type="term" value="F:oxidoreductase activity"/>
    <property type="evidence" value="ECO:0007669"/>
    <property type="project" value="InterPro"/>
</dbReference>
<dbReference type="SUPFAM" id="SSF55469">
    <property type="entry name" value="FMN-dependent nitroreductase-like"/>
    <property type="match status" value="1"/>
</dbReference>
<evidence type="ECO:0000313" key="2">
    <source>
        <dbReference type="EMBL" id="RIX79078.1"/>
    </source>
</evidence>
<sequence length="765" mass="84136">MPRLDTWQPAPYSCTMENSRQHAPHRPMAAGKWNYRRGEMLCQLPLKRLRVSAPLDFLHAVESSCDGKATWDEVRSNLILRWPADDVDACLSTLLEQGALVDAAHCLASQARVGWTPQPHPAPLKDASSLYALRESVDQRLIEPSPETRKLRPHGSPMMDLLLARGSARTFDDRALPLQAVVNILWSMYGVLRKGEERVHRTVPSGGALYGLRWFMALLRPMDGYACGWYEVRYHATEAEGGELSLTQYPGAVERAWSTLLMPSVLSFAHAVIYPVADIRFIGKKYGNRSLTLAMLEAGHALQNAALAAQLEGGATIMRGDTVEMEVLSLLDLDESLFPLPSLVLGAAPTPEQEALARVANEAAPVRSVPNHSQKLALPTRIAVAGPIHVGEPAESWSIWTAGRSENARLAAMKAEAEAWERIGWSSPRAELEHGRLNEIPLALDPRHLVMYSQAQYRHSGFPYSPFSGRRRYPWVKAQRASDGKDIHVMAQCVYALSSLAPEDAARPFTNASTSGVAAYTDRDTARFRALVELVERDAFARAWLGRKAPPIIEETDLSQAVRHRLSRLRSAGYTLSIHMLASDHLPVVAVFAQNAAAAFTSVTTAAGFDWLDSIDSALSEAESRIQERHGRAPHAPLRMEDLTLARHHGDYFQTNIGFKAADWFASQPQSVSLQNMHGFAVNGPQLLGNFLAANFDVVFCDLTPSGAAVDQGRRPLHVARAFVPGLIPIWFGYGVEPFGLKEAHIAKPATAEDVHPSLPPHPCT</sequence>
<dbReference type="InterPro" id="IPR000415">
    <property type="entry name" value="Nitroreductase-like"/>
</dbReference>
<reference evidence="2 3" key="1">
    <citation type="submission" date="2018-09" db="EMBL/GenBank/DDBJ databases">
        <title>Acidovorax cavernicola nov. sp. isolated from Gruta de las Maravillas (Aracena, Spain).</title>
        <authorList>
            <person name="Jurado V."/>
            <person name="Gutierrez-Patricio S."/>
            <person name="Gonzalez-Pimentel J.L."/>
            <person name="Miller A.Z."/>
            <person name="Laiz L."/>
            <person name="Saiz-Jimenez C."/>
        </authorList>
    </citation>
    <scope>NUCLEOTIDE SEQUENCE [LARGE SCALE GENOMIC DNA]</scope>
    <source>
        <strain evidence="2 3">1011MAR4D40.2</strain>
    </source>
</reference>
<organism evidence="2 3">
    <name type="scientific">Acidovorax cavernicola</name>
    <dbReference type="NCBI Taxonomy" id="1675792"/>
    <lineage>
        <taxon>Bacteria</taxon>
        <taxon>Pseudomonadati</taxon>
        <taxon>Pseudomonadota</taxon>
        <taxon>Betaproteobacteria</taxon>
        <taxon>Burkholderiales</taxon>
        <taxon>Comamonadaceae</taxon>
        <taxon>Acidovorax</taxon>
    </lineage>
</organism>
<keyword evidence="3" id="KW-1185">Reference proteome</keyword>
<feature type="domain" description="YcaO" evidence="1">
    <location>
        <begin position="403"/>
        <end position="765"/>
    </location>
</feature>
<protein>
    <recommendedName>
        <fullName evidence="1">YcaO domain-containing protein</fullName>
    </recommendedName>
</protein>
<dbReference type="PANTHER" id="PTHR37809">
    <property type="entry name" value="RIBOSOMAL PROTEIN S12 METHYLTHIOTRANSFERASE ACCESSORY FACTOR YCAO"/>
    <property type="match status" value="1"/>
</dbReference>
<proteinExistence type="predicted"/>
<dbReference type="Pfam" id="PF00881">
    <property type="entry name" value="Nitroreductase"/>
    <property type="match status" value="1"/>
</dbReference>
<gene>
    <name evidence="2" type="ORF">D3H34_15155</name>
</gene>
<dbReference type="Gene3D" id="3.30.1330.230">
    <property type="match status" value="1"/>
</dbReference>
<comment type="caution">
    <text evidence="2">The sequence shown here is derived from an EMBL/GenBank/DDBJ whole genome shotgun (WGS) entry which is preliminary data.</text>
</comment>
<accession>A0A9X8D4J1</accession>
<dbReference type="Proteomes" id="UP000265619">
    <property type="component" value="Unassembled WGS sequence"/>
</dbReference>
<dbReference type="Gene3D" id="3.40.109.10">
    <property type="entry name" value="NADH Oxidase"/>
    <property type="match status" value="1"/>
</dbReference>
<evidence type="ECO:0000259" key="1">
    <source>
        <dbReference type="PROSITE" id="PS51664"/>
    </source>
</evidence>
<dbReference type="AlphaFoldDB" id="A0A9X8D4J1"/>
<dbReference type="EMBL" id="QXMN01000017">
    <property type="protein sequence ID" value="RIX79078.1"/>
    <property type="molecule type" value="Genomic_DNA"/>
</dbReference>
<dbReference type="Pfam" id="PF02624">
    <property type="entry name" value="YcaO"/>
    <property type="match status" value="1"/>
</dbReference>